<gene>
    <name evidence="2" type="primary">pknB_18</name>
    <name evidence="2" type="ORF">CA13_49550</name>
</gene>
<dbReference type="Pfam" id="PF00069">
    <property type="entry name" value="Pkinase"/>
    <property type="match status" value="1"/>
</dbReference>
<accession>A0A5C5Z8G4</accession>
<dbReference type="PANTHER" id="PTHR44167:SF31">
    <property type="entry name" value="PROTEIN CBG02007"/>
    <property type="match status" value="1"/>
</dbReference>
<dbReference type="InterPro" id="IPR000719">
    <property type="entry name" value="Prot_kinase_dom"/>
</dbReference>
<evidence type="ECO:0000313" key="3">
    <source>
        <dbReference type="Proteomes" id="UP000315010"/>
    </source>
</evidence>
<dbReference type="PANTHER" id="PTHR44167">
    <property type="entry name" value="OVARIAN-SPECIFIC SERINE/THREONINE-PROTEIN KINASE LOK-RELATED"/>
    <property type="match status" value="1"/>
</dbReference>
<dbReference type="GO" id="GO:0005737">
    <property type="term" value="C:cytoplasm"/>
    <property type="evidence" value="ECO:0007669"/>
    <property type="project" value="TreeGrafter"/>
</dbReference>
<dbReference type="Gene3D" id="3.30.200.20">
    <property type="entry name" value="Phosphorylase Kinase, domain 1"/>
    <property type="match status" value="1"/>
</dbReference>
<sequence>MGLIDSIMSRFGSSGLKATSRINVEARFERTRTSAVGTMCTFFVAHDRENNRTVGVKLLDIEKMELFESRFKGLNKPSEGEIAMGMVHPKVVETYEAGVTTKGQAILVMEFIEGPSLQYIIVNKEEALVYDRRLMLIRDMAEALQYVHNRGYIHRDICPRNFICLPDMSGLKLIDFGLTLPATPPFMTPGNRTGTPLYMSPEIVRRRRTDKRVDIFSFGVTCYCLCSFKHPWQGDEVNGRAALYHDAAPPTDLMEYCPDIDPKLSRAIMSALNPKVDERTPTIEQFIQSIKTVRAEY</sequence>
<dbReference type="AlphaFoldDB" id="A0A5C5Z8G4"/>
<evidence type="ECO:0000313" key="2">
    <source>
        <dbReference type="EMBL" id="TWT83490.1"/>
    </source>
</evidence>
<keyword evidence="3" id="KW-1185">Reference proteome</keyword>
<evidence type="ECO:0000259" key="1">
    <source>
        <dbReference type="PROSITE" id="PS50011"/>
    </source>
</evidence>
<reference evidence="2 3" key="1">
    <citation type="submission" date="2019-02" db="EMBL/GenBank/DDBJ databases">
        <title>Deep-cultivation of Planctomycetes and their phenomic and genomic characterization uncovers novel biology.</title>
        <authorList>
            <person name="Wiegand S."/>
            <person name="Jogler M."/>
            <person name="Boedeker C."/>
            <person name="Pinto D."/>
            <person name="Vollmers J."/>
            <person name="Rivas-Marin E."/>
            <person name="Kohn T."/>
            <person name="Peeters S.H."/>
            <person name="Heuer A."/>
            <person name="Rast P."/>
            <person name="Oberbeckmann S."/>
            <person name="Bunk B."/>
            <person name="Jeske O."/>
            <person name="Meyerdierks A."/>
            <person name="Storesund J.E."/>
            <person name="Kallscheuer N."/>
            <person name="Luecker S."/>
            <person name="Lage O.M."/>
            <person name="Pohl T."/>
            <person name="Merkel B.J."/>
            <person name="Hornburger P."/>
            <person name="Mueller R.-W."/>
            <person name="Bruemmer F."/>
            <person name="Labrenz M."/>
            <person name="Spormann A.M."/>
            <person name="Op Den Camp H."/>
            <person name="Overmann J."/>
            <person name="Amann R."/>
            <person name="Jetten M.S.M."/>
            <person name="Mascher T."/>
            <person name="Medema M.H."/>
            <person name="Devos D.P."/>
            <person name="Kaster A.-K."/>
            <person name="Ovreas L."/>
            <person name="Rohde M."/>
            <person name="Galperin M.Y."/>
            <person name="Jogler C."/>
        </authorList>
    </citation>
    <scope>NUCLEOTIDE SEQUENCE [LARGE SCALE GENOMIC DNA]</scope>
    <source>
        <strain evidence="2 3">CA13</strain>
    </source>
</reference>
<dbReference type="InterPro" id="IPR011009">
    <property type="entry name" value="Kinase-like_dom_sf"/>
</dbReference>
<organism evidence="2 3">
    <name type="scientific">Novipirellula herctigrandis</name>
    <dbReference type="NCBI Taxonomy" id="2527986"/>
    <lineage>
        <taxon>Bacteria</taxon>
        <taxon>Pseudomonadati</taxon>
        <taxon>Planctomycetota</taxon>
        <taxon>Planctomycetia</taxon>
        <taxon>Pirellulales</taxon>
        <taxon>Pirellulaceae</taxon>
        <taxon>Novipirellula</taxon>
    </lineage>
</organism>
<dbReference type="Proteomes" id="UP000315010">
    <property type="component" value="Unassembled WGS sequence"/>
</dbReference>
<dbReference type="OrthoDB" id="6111975at2"/>
<dbReference type="SUPFAM" id="SSF56112">
    <property type="entry name" value="Protein kinase-like (PK-like)"/>
    <property type="match status" value="1"/>
</dbReference>
<name>A0A5C5Z8G4_9BACT</name>
<keyword evidence="2" id="KW-0808">Transferase</keyword>
<dbReference type="EMBL" id="SJPJ01000001">
    <property type="protein sequence ID" value="TWT83490.1"/>
    <property type="molecule type" value="Genomic_DNA"/>
</dbReference>
<dbReference type="CDD" id="cd14014">
    <property type="entry name" value="STKc_PknB_like"/>
    <property type="match status" value="1"/>
</dbReference>
<proteinExistence type="predicted"/>
<keyword evidence="2" id="KW-0418">Kinase</keyword>
<protein>
    <submittedName>
        <fullName evidence="2">Serine/threonine-protein kinase PknB</fullName>
        <ecNumber evidence="2">2.7.11.1</ecNumber>
    </submittedName>
</protein>
<dbReference type="PROSITE" id="PS50011">
    <property type="entry name" value="PROTEIN_KINASE_DOM"/>
    <property type="match status" value="1"/>
</dbReference>
<dbReference type="GO" id="GO:0005524">
    <property type="term" value="F:ATP binding"/>
    <property type="evidence" value="ECO:0007669"/>
    <property type="project" value="InterPro"/>
</dbReference>
<dbReference type="GO" id="GO:0004674">
    <property type="term" value="F:protein serine/threonine kinase activity"/>
    <property type="evidence" value="ECO:0007669"/>
    <property type="project" value="UniProtKB-EC"/>
</dbReference>
<dbReference type="Gene3D" id="1.10.510.10">
    <property type="entry name" value="Transferase(Phosphotransferase) domain 1"/>
    <property type="match status" value="1"/>
</dbReference>
<feature type="domain" description="Protein kinase" evidence="1">
    <location>
        <begin position="28"/>
        <end position="297"/>
    </location>
</feature>
<comment type="caution">
    <text evidence="2">The sequence shown here is derived from an EMBL/GenBank/DDBJ whole genome shotgun (WGS) entry which is preliminary data.</text>
</comment>
<dbReference type="EC" id="2.7.11.1" evidence="2"/>